<evidence type="ECO:0000256" key="6">
    <source>
        <dbReference type="ARBA" id="ARBA00033443"/>
    </source>
</evidence>
<evidence type="ECO:0000256" key="4">
    <source>
        <dbReference type="ARBA" id="ARBA00022679"/>
    </source>
</evidence>
<dbReference type="SUPFAM" id="SSF56214">
    <property type="entry name" value="4'-phosphopantetheinyl transferase"/>
    <property type="match status" value="2"/>
</dbReference>
<evidence type="ECO:0000313" key="13">
    <source>
        <dbReference type="Proteomes" id="UP001497525"/>
    </source>
</evidence>
<gene>
    <name evidence="12" type="ORF">CDAUBV1_LOCUS16611</name>
</gene>
<dbReference type="AlphaFoldDB" id="A0AAV2TZ36"/>
<dbReference type="GO" id="GO:0005829">
    <property type="term" value="C:cytosol"/>
    <property type="evidence" value="ECO:0007669"/>
    <property type="project" value="TreeGrafter"/>
</dbReference>
<accession>A0AAV2TZ36</accession>
<dbReference type="PANTHER" id="PTHR12215:SF10">
    <property type="entry name" value="L-AMINOADIPATE-SEMIALDEHYDE DEHYDROGENASE-PHOSPHOPANTETHEINYL TRANSFERASE"/>
    <property type="match status" value="1"/>
</dbReference>
<evidence type="ECO:0000256" key="8">
    <source>
        <dbReference type="ARBA" id="ARBA00048794"/>
    </source>
</evidence>
<comment type="catalytic activity">
    <reaction evidence="7">
        <text>apo-[ACP] + CoA = holo-[ACP] + adenosine 3',5'-bisphosphate + H(+)</text>
        <dbReference type="Rhea" id="RHEA:12068"/>
        <dbReference type="Rhea" id="RHEA-COMP:9685"/>
        <dbReference type="Rhea" id="RHEA-COMP:9690"/>
        <dbReference type="ChEBI" id="CHEBI:15378"/>
        <dbReference type="ChEBI" id="CHEBI:29999"/>
        <dbReference type="ChEBI" id="CHEBI:57287"/>
        <dbReference type="ChEBI" id="CHEBI:58343"/>
        <dbReference type="ChEBI" id="CHEBI:64479"/>
        <dbReference type="EC" id="2.7.8.7"/>
    </reaction>
    <physiologicalReaction direction="left-to-right" evidence="7">
        <dbReference type="Rhea" id="RHEA:12069"/>
    </physiologicalReaction>
</comment>
<reference evidence="12" key="1">
    <citation type="submission" date="2024-06" db="EMBL/GenBank/DDBJ databases">
        <authorList>
            <person name="Liu X."/>
            <person name="Lenzi L."/>
            <person name="Haldenby T S."/>
            <person name="Uol C."/>
        </authorList>
    </citation>
    <scope>NUCLEOTIDE SEQUENCE</scope>
</reference>
<dbReference type="EMBL" id="CAXLJL010000856">
    <property type="protein sequence ID" value="CAL5141361.1"/>
    <property type="molecule type" value="Genomic_DNA"/>
</dbReference>
<comment type="caution">
    <text evidence="12">The sequence shown here is derived from an EMBL/GenBank/DDBJ whole genome shotgun (WGS) entry which is preliminary data.</text>
</comment>
<dbReference type="Proteomes" id="UP001497525">
    <property type="component" value="Unassembled WGS sequence"/>
</dbReference>
<evidence type="ECO:0000256" key="5">
    <source>
        <dbReference type="ARBA" id="ARBA00030484"/>
    </source>
</evidence>
<comment type="catalytic activity">
    <reaction evidence="8">
        <text>apo-[ACP] + acetyl-CoA = acetyl-[ACP] + adenosine 3',5'-bisphosphate + H(+)</text>
        <dbReference type="Rhea" id="RHEA:46564"/>
        <dbReference type="Rhea" id="RHEA-COMP:9621"/>
        <dbReference type="Rhea" id="RHEA-COMP:9690"/>
        <dbReference type="ChEBI" id="CHEBI:15378"/>
        <dbReference type="ChEBI" id="CHEBI:29999"/>
        <dbReference type="ChEBI" id="CHEBI:57288"/>
        <dbReference type="ChEBI" id="CHEBI:58343"/>
        <dbReference type="ChEBI" id="CHEBI:78446"/>
    </reaction>
    <physiologicalReaction direction="left-to-right" evidence="8">
        <dbReference type="Rhea" id="RHEA:46565"/>
    </physiologicalReaction>
</comment>
<comment type="similarity">
    <text evidence="1">Belongs to the P-Pant transferase superfamily. AcpS family.</text>
</comment>
<evidence type="ECO:0000313" key="12">
    <source>
        <dbReference type="EMBL" id="CAL5141361.1"/>
    </source>
</evidence>
<evidence type="ECO:0000256" key="7">
    <source>
        <dbReference type="ARBA" id="ARBA00048641"/>
    </source>
</evidence>
<feature type="domain" description="4'-phosphopantetheinyl transferase" evidence="10">
    <location>
        <begin position="112"/>
        <end position="225"/>
    </location>
</feature>
<dbReference type="InterPro" id="IPR008278">
    <property type="entry name" value="4-PPantetheinyl_Trfase_dom"/>
</dbReference>
<dbReference type="EC" id="2.7.8.7" evidence="2"/>
<feature type="domain" description="4'-phosphopantetheinyl transferase N-terminal" evidence="11">
    <location>
        <begin position="16"/>
        <end position="108"/>
    </location>
</feature>
<dbReference type="InterPro" id="IPR055066">
    <property type="entry name" value="AASDHPPT_N"/>
</dbReference>
<evidence type="ECO:0000256" key="1">
    <source>
        <dbReference type="ARBA" id="ARBA00006195"/>
    </source>
</evidence>
<evidence type="ECO:0000256" key="3">
    <source>
        <dbReference type="ARBA" id="ARBA00016301"/>
    </source>
</evidence>
<dbReference type="Pfam" id="PF01648">
    <property type="entry name" value="ACPS"/>
    <property type="match status" value="1"/>
</dbReference>
<dbReference type="GO" id="GO:0000287">
    <property type="term" value="F:magnesium ion binding"/>
    <property type="evidence" value="ECO:0007669"/>
    <property type="project" value="InterPro"/>
</dbReference>
<evidence type="ECO:0000259" key="10">
    <source>
        <dbReference type="Pfam" id="PF01648"/>
    </source>
</evidence>
<protein>
    <recommendedName>
        <fullName evidence="3">L-aminoadipate-semialdehyde dehydrogenase-phosphopantetheinyl transferase</fullName>
        <ecNumber evidence="2">2.7.8.7</ecNumber>
    </recommendedName>
    <alternativeName>
        <fullName evidence="5">4'-phosphopantetheinyl transferase</fullName>
    </alternativeName>
    <alternativeName>
        <fullName evidence="6">Alpha-aminoadipic semialdehyde dehydrogenase-phosphopantetheinyl transferase</fullName>
    </alternativeName>
</protein>
<dbReference type="GO" id="GO:0008897">
    <property type="term" value="F:holo-[acyl-carrier-protein] synthase activity"/>
    <property type="evidence" value="ECO:0007669"/>
    <property type="project" value="UniProtKB-EC"/>
</dbReference>
<evidence type="ECO:0000256" key="2">
    <source>
        <dbReference type="ARBA" id="ARBA00013172"/>
    </source>
</evidence>
<organism evidence="12 13">
    <name type="scientific">Calicophoron daubneyi</name>
    <name type="common">Rumen fluke</name>
    <name type="synonym">Paramphistomum daubneyi</name>
    <dbReference type="NCBI Taxonomy" id="300641"/>
    <lineage>
        <taxon>Eukaryota</taxon>
        <taxon>Metazoa</taxon>
        <taxon>Spiralia</taxon>
        <taxon>Lophotrochozoa</taxon>
        <taxon>Platyhelminthes</taxon>
        <taxon>Trematoda</taxon>
        <taxon>Digenea</taxon>
        <taxon>Plagiorchiida</taxon>
        <taxon>Pronocephalata</taxon>
        <taxon>Paramphistomoidea</taxon>
        <taxon>Paramphistomidae</taxon>
        <taxon>Calicophoron</taxon>
    </lineage>
</organism>
<feature type="region of interest" description="Disordered" evidence="9">
    <location>
        <begin position="266"/>
        <end position="291"/>
    </location>
</feature>
<proteinExistence type="inferred from homology"/>
<dbReference type="GO" id="GO:0019878">
    <property type="term" value="P:lysine biosynthetic process via aminoadipic acid"/>
    <property type="evidence" value="ECO:0007669"/>
    <property type="project" value="TreeGrafter"/>
</dbReference>
<keyword evidence="4" id="KW-0808">Transferase</keyword>
<evidence type="ECO:0000256" key="9">
    <source>
        <dbReference type="SAM" id="MobiDB-lite"/>
    </source>
</evidence>
<name>A0AAV2TZ36_CALDB</name>
<dbReference type="InterPro" id="IPR037143">
    <property type="entry name" value="4-PPantetheinyl_Trfase_dom_sf"/>
</dbReference>
<dbReference type="Gene3D" id="3.90.470.20">
    <property type="entry name" value="4'-phosphopantetheinyl transferase domain"/>
    <property type="match status" value="2"/>
</dbReference>
<sequence>MFLPAMIRRAFCHGWWIPSKSELLFALSRLPAMEHAEVLRFAFQRDILSSLIGKLLVRHILSAEFNISSSDVLIGRTHFGKPFLSKPHTHMDFNISHGGQYTVVAAVPLGYCGVDVMQIELPPHEKSASSFVRKLSKIFTESELEAILSPESEYEKMHQFYRHWCLKEAYVKALGCGLRIPLSSLHCTLGTPTRLNPFCKSEHTVSENWFFEEHELPRNHVAAIAWRLDDSKPHAPYAPFTELDFAQLTSGLVQLSSATGDCWSSFSGKPRMPPSARQSPSTKRTVPEGFT</sequence>
<dbReference type="Pfam" id="PF22624">
    <property type="entry name" value="AASDHPPT_N"/>
    <property type="match status" value="1"/>
</dbReference>
<dbReference type="InterPro" id="IPR050559">
    <property type="entry name" value="P-Pant_transferase_sf"/>
</dbReference>
<evidence type="ECO:0000259" key="11">
    <source>
        <dbReference type="Pfam" id="PF22624"/>
    </source>
</evidence>
<dbReference type="PANTHER" id="PTHR12215">
    <property type="entry name" value="PHOSPHOPANTETHEINE TRANSFERASE"/>
    <property type="match status" value="1"/>
</dbReference>